<feature type="compositionally biased region" description="Basic and acidic residues" evidence="1">
    <location>
        <begin position="306"/>
        <end position="344"/>
    </location>
</feature>
<evidence type="ECO:0000256" key="1">
    <source>
        <dbReference type="SAM" id="MobiDB-lite"/>
    </source>
</evidence>
<dbReference type="Proteomes" id="UP000516160">
    <property type="component" value="Chromosome"/>
</dbReference>
<sequence length="408" mass="45760">MRKEDIKKSFDGIEPNSISTQRMLNKVLNHADKKQKKSFISTMNLKKIIPAAAMICVLTVGVLNYDLFLNKPSSGAETDRLTGDDFAREDMADIMRDQFKIEDRTYMLLTQWHKEQFNLPNTIKESDIGENITTITSSIDESLIGLDIYGYIPAGGEAIVAVKRDGVYELFMFLNFDSYINNKDEDVATYLKLYGINSPADISKIQFIGYSEEAKLRGVPSTKGEISDTDGITTFYNFYSVMKDASDKYFDKLYNYRIDQTKTKPRTPSEPRQLPPDYGKPQDEAPDSSVSTDHEEAVNTLPIGTDEAKPPVDLGPSKDARDSQGRIIDKGDDSQANGEDRGQSKGEQGQSTEPSVGNVGDALFNSVSIRIYNQKGIYFEAQYYPNLGFISRHEVSAEFAAFLDRFVN</sequence>
<gene>
    <name evidence="3" type="ORF">HYG86_05190</name>
</gene>
<evidence type="ECO:0000256" key="2">
    <source>
        <dbReference type="SAM" id="Phobius"/>
    </source>
</evidence>
<dbReference type="EMBL" id="CP058559">
    <property type="protein sequence ID" value="QNO14208.1"/>
    <property type="molecule type" value="Genomic_DNA"/>
</dbReference>
<keyword evidence="2" id="KW-1133">Transmembrane helix</keyword>
<accession>A0A7G9W696</accession>
<dbReference type="RefSeq" id="WP_213167866.1">
    <property type="nucleotide sequence ID" value="NZ_CP058559.1"/>
</dbReference>
<evidence type="ECO:0000313" key="4">
    <source>
        <dbReference type="Proteomes" id="UP000516160"/>
    </source>
</evidence>
<feature type="compositionally biased region" description="Polar residues" evidence="1">
    <location>
        <begin position="345"/>
        <end position="355"/>
    </location>
</feature>
<feature type="region of interest" description="Disordered" evidence="1">
    <location>
        <begin position="261"/>
        <end position="359"/>
    </location>
</feature>
<reference evidence="3 4" key="1">
    <citation type="submission" date="2020-07" db="EMBL/GenBank/DDBJ databases">
        <title>Alkalicella. sp. LB2 genome.</title>
        <authorList>
            <person name="Postec A."/>
            <person name="Quemeneur M."/>
        </authorList>
    </citation>
    <scope>NUCLEOTIDE SEQUENCE [LARGE SCALE GENOMIC DNA]</scope>
    <source>
        <strain evidence="3 4">LB2</strain>
    </source>
</reference>
<organism evidence="3 4">
    <name type="scientific">Alkalicella caledoniensis</name>
    <dbReference type="NCBI Taxonomy" id="2731377"/>
    <lineage>
        <taxon>Bacteria</taxon>
        <taxon>Bacillati</taxon>
        <taxon>Bacillota</taxon>
        <taxon>Clostridia</taxon>
        <taxon>Eubacteriales</taxon>
        <taxon>Proteinivoracaceae</taxon>
        <taxon>Alkalicella</taxon>
    </lineage>
</organism>
<dbReference type="AlphaFoldDB" id="A0A7G9W696"/>
<feature type="transmembrane region" description="Helical" evidence="2">
    <location>
        <begin position="48"/>
        <end position="68"/>
    </location>
</feature>
<proteinExistence type="predicted"/>
<protein>
    <submittedName>
        <fullName evidence="3">Uncharacterized protein</fullName>
    </submittedName>
</protein>
<evidence type="ECO:0000313" key="3">
    <source>
        <dbReference type="EMBL" id="QNO14208.1"/>
    </source>
</evidence>
<keyword evidence="2" id="KW-0812">Transmembrane</keyword>
<keyword evidence="2" id="KW-0472">Membrane</keyword>
<keyword evidence="4" id="KW-1185">Reference proteome</keyword>
<name>A0A7G9W696_ALKCA</name>
<dbReference type="KEGG" id="acae:HYG86_05190"/>